<evidence type="ECO:0000256" key="7">
    <source>
        <dbReference type="ARBA" id="ARBA00022989"/>
    </source>
</evidence>
<dbReference type="InterPro" id="IPR013014">
    <property type="entry name" value="PTS_EIIC_2"/>
</dbReference>
<dbReference type="RefSeq" id="WP_054760408.1">
    <property type="nucleotide sequence ID" value="NZ_JYDC01000046.1"/>
</dbReference>
<evidence type="ECO:0000256" key="4">
    <source>
        <dbReference type="ARBA" id="ARBA00022597"/>
    </source>
</evidence>
<feature type="transmembrane region" description="Helical" evidence="9">
    <location>
        <begin position="141"/>
        <end position="159"/>
    </location>
</feature>
<feature type="domain" description="PTS EIIC type-2" evidence="10">
    <location>
        <begin position="4"/>
        <end position="439"/>
    </location>
</feature>
<dbReference type="AlphaFoldDB" id="A0A166GLQ4"/>
<evidence type="ECO:0000256" key="3">
    <source>
        <dbReference type="ARBA" id="ARBA00022475"/>
    </source>
</evidence>
<feature type="transmembrane region" description="Helical" evidence="9">
    <location>
        <begin position="6"/>
        <end position="31"/>
    </location>
</feature>
<feature type="transmembrane region" description="Helical" evidence="9">
    <location>
        <begin position="38"/>
        <end position="56"/>
    </location>
</feature>
<feature type="transmembrane region" description="Helical" evidence="9">
    <location>
        <begin position="247"/>
        <end position="268"/>
    </location>
</feature>
<protein>
    <submittedName>
        <fullName evidence="11">DNA mismatch repair protein MutT</fullName>
    </submittedName>
</protein>
<feature type="transmembrane region" description="Helical" evidence="9">
    <location>
        <begin position="179"/>
        <end position="198"/>
    </location>
</feature>
<reference evidence="11 12" key="1">
    <citation type="submission" date="2015-02" db="EMBL/GenBank/DDBJ databases">
        <title>Draft genome sequence of Lactobacillus collinoides CUPV2371 isolated from a natural cider, the first genome sequence of a strain of this species.</title>
        <authorList>
            <person name="Puertas A.I."/>
            <person name="Spano G."/>
            <person name="Capozzi V."/>
            <person name="Lamontanara A."/>
            <person name="Orru L."/>
            <person name="Duenas M.T."/>
        </authorList>
    </citation>
    <scope>NUCLEOTIDE SEQUENCE [LARGE SCALE GENOMIC DNA]</scope>
    <source>
        <strain evidence="11 12">237</strain>
    </source>
</reference>
<dbReference type="PANTHER" id="PTHR37324:SF2">
    <property type="entry name" value="PTS SYSTEM GALACTITOL-SPECIFIC EIIC COMPONENT"/>
    <property type="match status" value="1"/>
</dbReference>
<dbReference type="GO" id="GO:0009401">
    <property type="term" value="P:phosphoenolpyruvate-dependent sugar phosphotransferase system"/>
    <property type="evidence" value="ECO:0007669"/>
    <property type="project" value="UniProtKB-KW"/>
</dbReference>
<dbReference type="Proteomes" id="UP000076480">
    <property type="component" value="Unassembled WGS sequence"/>
</dbReference>
<dbReference type="EMBL" id="JYDC01000046">
    <property type="protein sequence ID" value="KZL39370.1"/>
    <property type="molecule type" value="Genomic_DNA"/>
</dbReference>
<dbReference type="GO" id="GO:0015577">
    <property type="term" value="F:galactitol transmembrane transporter activity"/>
    <property type="evidence" value="ECO:0007669"/>
    <property type="project" value="InterPro"/>
</dbReference>
<dbReference type="Pfam" id="PF03611">
    <property type="entry name" value="EIIC-GAT"/>
    <property type="match status" value="1"/>
</dbReference>
<evidence type="ECO:0000313" key="12">
    <source>
        <dbReference type="Proteomes" id="UP000076480"/>
    </source>
</evidence>
<evidence type="ECO:0000256" key="2">
    <source>
        <dbReference type="ARBA" id="ARBA00022448"/>
    </source>
</evidence>
<keyword evidence="6 9" id="KW-0812">Transmembrane</keyword>
<dbReference type="OrthoDB" id="9787936at2"/>
<comment type="caution">
    <text evidence="11">The sequence shown here is derived from an EMBL/GenBank/DDBJ whole genome shotgun (WGS) entry which is preliminary data.</text>
</comment>
<evidence type="ECO:0000256" key="6">
    <source>
        <dbReference type="ARBA" id="ARBA00022692"/>
    </source>
</evidence>
<sequence length="465" mass="49805">MAVINYIMSLGASVMMPIIFLIFGIALGLGIGKSLKSGLSVGVGFVGLSVMTQLLADNLGPAVNSMVKIYHLHLHTLDIGWPAASTVAFGTEVGAIIIPLGLLINIIMLVTKTTKTLNIDLWNYWHFAFVGSIVSIATKSFWWGAFAAIVTFIVTLVGADRSQKKVEKFYGKDLEGISIPQAFCVTFIPFAWAINWIIERIPGLNKVDLDAEKLQKKFGILGDPIFLGVIIGILLGALAHYPVAKTLQLSIILSAVMVLIPRITSLFIEGLKPISNRSQELISKKFKGRTFNIGMTPALVIGHPVTLVCSLLLVPTILFLSVIIPGNAFLPLASLSGLIYIFPLVLPYTNGNVLRTFIVGLVTMIVGVLSATTLAGIFTAAVKTVQASLIPAGTSSVASIDFAASPLAWLVYEGTVHASIVGPAVIVIVVLALMLFNRKKIVQEEKQTENNIETVNSDATSVSTH</sequence>
<dbReference type="InterPro" id="IPR013853">
    <property type="entry name" value="EIIC-GAT"/>
</dbReference>
<feature type="transmembrane region" description="Helical" evidence="9">
    <location>
        <begin position="87"/>
        <end position="110"/>
    </location>
</feature>
<keyword evidence="8 9" id="KW-0472">Membrane</keyword>
<keyword evidence="2" id="KW-0813">Transport</keyword>
<keyword evidence="3" id="KW-1003">Cell membrane</keyword>
<evidence type="ECO:0000256" key="1">
    <source>
        <dbReference type="ARBA" id="ARBA00004651"/>
    </source>
</evidence>
<evidence type="ECO:0000313" key="11">
    <source>
        <dbReference type="EMBL" id="KZL39370.1"/>
    </source>
</evidence>
<keyword evidence="12" id="KW-1185">Reference proteome</keyword>
<evidence type="ECO:0000256" key="9">
    <source>
        <dbReference type="SAM" id="Phobius"/>
    </source>
</evidence>
<evidence type="ECO:0000256" key="8">
    <source>
        <dbReference type="ARBA" id="ARBA00023136"/>
    </source>
</evidence>
<feature type="transmembrane region" description="Helical" evidence="9">
    <location>
        <begin position="289"/>
        <end position="322"/>
    </location>
</feature>
<gene>
    <name evidence="11" type="ORF">TY91_10215</name>
</gene>
<evidence type="ECO:0000256" key="5">
    <source>
        <dbReference type="ARBA" id="ARBA00022683"/>
    </source>
</evidence>
<dbReference type="PIRSF" id="PIRSF006304">
    <property type="entry name" value="GatC"/>
    <property type="match status" value="1"/>
</dbReference>
<dbReference type="GO" id="GO:0005886">
    <property type="term" value="C:plasma membrane"/>
    <property type="evidence" value="ECO:0007669"/>
    <property type="project" value="UniProtKB-SubCell"/>
</dbReference>
<comment type="subcellular location">
    <subcellularLocation>
        <location evidence="1">Cell membrane</location>
        <topology evidence="1">Multi-pass membrane protein</topology>
    </subcellularLocation>
</comment>
<dbReference type="PANTHER" id="PTHR37324">
    <property type="entry name" value="PTS SYSTEM GALACTITOL-SPECIFIC EIIC COMPONENT"/>
    <property type="match status" value="1"/>
</dbReference>
<feature type="transmembrane region" description="Helical" evidence="9">
    <location>
        <begin position="416"/>
        <end position="436"/>
    </location>
</feature>
<organism evidence="11 12">
    <name type="scientific">Secundilactobacillus collinoides</name>
    <name type="common">Lactobacillus collinoides</name>
    <dbReference type="NCBI Taxonomy" id="33960"/>
    <lineage>
        <taxon>Bacteria</taxon>
        <taxon>Bacillati</taxon>
        <taxon>Bacillota</taxon>
        <taxon>Bacilli</taxon>
        <taxon>Lactobacillales</taxon>
        <taxon>Lactobacillaceae</taxon>
        <taxon>Secundilactobacillus</taxon>
    </lineage>
</organism>
<dbReference type="PROSITE" id="PS51104">
    <property type="entry name" value="PTS_EIIC_TYPE_2"/>
    <property type="match status" value="1"/>
</dbReference>
<dbReference type="InterPro" id="IPR004703">
    <property type="entry name" value="PTS_sugar-sp_permease"/>
</dbReference>
<feature type="transmembrane region" description="Helical" evidence="9">
    <location>
        <begin position="218"/>
        <end position="241"/>
    </location>
</feature>
<keyword evidence="4" id="KW-0762">Sugar transport</keyword>
<proteinExistence type="predicted"/>
<keyword evidence="7 9" id="KW-1133">Transmembrane helix</keyword>
<feature type="transmembrane region" description="Helical" evidence="9">
    <location>
        <begin position="358"/>
        <end position="382"/>
    </location>
</feature>
<evidence type="ECO:0000259" key="10">
    <source>
        <dbReference type="PROSITE" id="PS51104"/>
    </source>
</evidence>
<name>A0A166GLQ4_SECCO</name>
<feature type="transmembrane region" description="Helical" evidence="9">
    <location>
        <begin position="328"/>
        <end position="346"/>
    </location>
</feature>
<dbReference type="PATRIC" id="fig|33960.6.peg.2655"/>
<accession>A0A166GLQ4</accession>
<keyword evidence="5" id="KW-0598">Phosphotransferase system</keyword>